<dbReference type="EMBL" id="JBHSUA010000008">
    <property type="protein sequence ID" value="MFC6395961.1"/>
    <property type="molecule type" value="Genomic_DNA"/>
</dbReference>
<dbReference type="RefSeq" id="WP_343885969.1">
    <property type="nucleotide sequence ID" value="NZ_BAAAKI010000012.1"/>
</dbReference>
<evidence type="ECO:0000313" key="2">
    <source>
        <dbReference type="EMBL" id="MFC6395961.1"/>
    </source>
</evidence>
<feature type="compositionally biased region" description="Polar residues" evidence="1">
    <location>
        <begin position="59"/>
        <end position="68"/>
    </location>
</feature>
<comment type="caution">
    <text evidence="2">The sequence shown here is derived from an EMBL/GenBank/DDBJ whole genome shotgun (WGS) entry which is preliminary data.</text>
</comment>
<dbReference type="Proteomes" id="UP001596266">
    <property type="component" value="Unassembled WGS sequence"/>
</dbReference>
<accession>A0ABW1WYM1</accession>
<feature type="compositionally biased region" description="Basic and acidic residues" evidence="1">
    <location>
        <begin position="42"/>
        <end position="55"/>
    </location>
</feature>
<evidence type="ECO:0000256" key="1">
    <source>
        <dbReference type="SAM" id="MobiDB-lite"/>
    </source>
</evidence>
<gene>
    <name evidence="2" type="ORF">ACFP57_02980</name>
</gene>
<proteinExistence type="predicted"/>
<organism evidence="2 3">
    <name type="scientific">Luteococcus sanguinis</name>
    <dbReference type="NCBI Taxonomy" id="174038"/>
    <lineage>
        <taxon>Bacteria</taxon>
        <taxon>Bacillati</taxon>
        <taxon>Actinomycetota</taxon>
        <taxon>Actinomycetes</taxon>
        <taxon>Propionibacteriales</taxon>
        <taxon>Propionibacteriaceae</taxon>
        <taxon>Luteococcus</taxon>
    </lineage>
</organism>
<evidence type="ECO:0000313" key="3">
    <source>
        <dbReference type="Proteomes" id="UP001596266"/>
    </source>
</evidence>
<dbReference type="InterPro" id="IPR028037">
    <property type="entry name" value="Antitoxin_Rv0909/MT0933"/>
</dbReference>
<sequence length="68" mass="7324">MSIFDKAKDLLNDGSAVDKAKDLVNGNEAKVDQAVERAGDIVDEKTGDKFSEQVDKGQSLIQDKTGNL</sequence>
<protein>
    <submittedName>
        <fullName evidence="2">Antitoxin</fullName>
    </submittedName>
</protein>
<feature type="region of interest" description="Disordered" evidence="1">
    <location>
        <begin position="42"/>
        <end position="68"/>
    </location>
</feature>
<keyword evidence="3" id="KW-1185">Reference proteome</keyword>
<dbReference type="Pfam" id="PF14013">
    <property type="entry name" value="MT0933_antitox"/>
    <property type="match status" value="1"/>
</dbReference>
<name>A0ABW1WYM1_9ACTN</name>
<reference evidence="3" key="1">
    <citation type="journal article" date="2019" name="Int. J. Syst. Evol. Microbiol.">
        <title>The Global Catalogue of Microorganisms (GCM) 10K type strain sequencing project: providing services to taxonomists for standard genome sequencing and annotation.</title>
        <authorList>
            <consortium name="The Broad Institute Genomics Platform"/>
            <consortium name="The Broad Institute Genome Sequencing Center for Infectious Disease"/>
            <person name="Wu L."/>
            <person name="Ma J."/>
        </authorList>
    </citation>
    <scope>NUCLEOTIDE SEQUENCE [LARGE SCALE GENOMIC DNA]</scope>
    <source>
        <strain evidence="3">CGMCC 1.15277</strain>
    </source>
</reference>